<feature type="region of interest" description="Disordered" evidence="1">
    <location>
        <begin position="2986"/>
        <end position="3008"/>
    </location>
</feature>
<feature type="transmembrane region" description="Helical" evidence="2">
    <location>
        <begin position="3211"/>
        <end position="3230"/>
    </location>
</feature>
<feature type="domain" description="T-Q ester bond containing" evidence="4">
    <location>
        <begin position="2188"/>
        <end position="2326"/>
    </location>
</feature>
<feature type="chain" id="PRO_5042577263" evidence="3">
    <location>
        <begin position="38"/>
        <end position="3240"/>
    </location>
</feature>
<proteinExistence type="predicted"/>
<feature type="domain" description="T-Q ester bond containing" evidence="4">
    <location>
        <begin position="2461"/>
        <end position="2593"/>
    </location>
</feature>
<keyword evidence="2" id="KW-1133">Transmembrane helix</keyword>
<feature type="domain" description="T-Q ester bond containing" evidence="4">
    <location>
        <begin position="2597"/>
        <end position="2729"/>
    </location>
</feature>
<evidence type="ECO:0000256" key="1">
    <source>
        <dbReference type="SAM" id="MobiDB-lite"/>
    </source>
</evidence>
<evidence type="ECO:0000259" key="4">
    <source>
        <dbReference type="Pfam" id="PF18202"/>
    </source>
</evidence>
<feature type="domain" description="DUF5979" evidence="5">
    <location>
        <begin position="2339"/>
        <end position="2456"/>
    </location>
</feature>
<feature type="domain" description="T-Q ester bond containing" evidence="4">
    <location>
        <begin position="3009"/>
        <end position="3159"/>
    </location>
</feature>
<feature type="compositionally biased region" description="Polar residues" evidence="1">
    <location>
        <begin position="2572"/>
        <end position="2606"/>
    </location>
</feature>
<dbReference type="InterPro" id="IPR046022">
    <property type="entry name" value="DUF5979"/>
</dbReference>
<feature type="signal peptide" evidence="3">
    <location>
        <begin position="1"/>
        <end position="37"/>
    </location>
</feature>
<sequence>MINSQTAKLLRRWIVAGLAAALALAWTITTLVAPSQASDTENAQLAKDFKAVETGMNFQEQKDGKWDIANPPFAFADLGSFYYKQFVPNNTDAQKRTWFAARDQANYWQLGGGVSLNGENSSYVSPYLMVKDPSSVNWDVRSQGARQQAPEYITSALCVQPGVGMDRSWLDPVKPGHKNHALKVAIDANEGVGVVGKYDHRLVMDPEIQTQLKALAYLYNGGDRRLMNVDTRFPAGKDFYEQNKILIEEHKAALQLMNQVKGAEKNAVAQAMIWAIETRTPANRIVITYANNTVNSRLTAIAQQLLPHIQNIAKSEIKMWQAYQALKDQQIANEQAYKEALAKWKAETADSMAKDEAAYQNNKQLLESIKLSVTRADDTHFRVNLIGSSEAIALLQQAKGSLQISGSDNLVLPADTSIAKAASPGGILVGVKFDDAAACSGTVQKANINASFKGSIELTRTYIFNPDKTVYVDFQSQVNLGKYAVAVSGSASSSFEFTSTCPVAPEPSIGTTLEGSDGAKTIDTAGKADTDTVTLIDKVAFKNLKGGQNYVIKGELVDGDGNSVGVTGVSDPFDPKASGASDNGSGYYSGTVNIKFQVPVAKIRENAKLVAFETLYQGTNPESGTKAAEHKDKTDEKQTVTEKPRIGTSAKAQGDSTDEGKVAVPEEGSDVLIKDTVTWNKLKPGTYTLSGQLMKKVGDQVVPVPGTNASKNFTVNAGELKGTQELTFTLPAKQIEAGASYVVYEKVFKGADNTAGILVASHEDPNDKGQTVSVNPKQHKLPTIETKAWVRDDGNSLISSVEADGQDFKVKDQITYKDLKPGTYTAFATLVNKDNREEIIASGRQVFTNGSENGSTLVELTVPGSKVKADGKYVVFERIYQGEQTSEPSGEPYAKHEEITDGSQTITVTPKNPVPAEFKIVKKTVGGNTDSDRAFDFDVSCDGFKTTATVLVRKGKTQGETTVSNKALTSGMSCQVSERAVQDNQNTVKVKFSGNGINSDGTVAKFNLTEDNAKTVVVTATNTYTPKEAKFTVRKNVEAAGVTHFSVPNSFDFSYQCDGDASWKAIPSLKAGETSAAIKVKPGVTCKIKENSATPENLDRQLQWQGAQSVADGEATFKAEAANQLALVATNTYTEKTGQLEISKQVVDGTAGAGTIPGTFEMKYICATGQKAESVTKKLTSISVNKGGSATITGIPVGSQCAVYEDTTGINVPNTTLTTTFNGKAPQQVTIGGQVLHNAALSNPIKAGESQKATISVENKYVNQKVGGFEVEKLVAGVTNPGTVLKDVAFDFGYSCEIPGNAHAVKGSFKLKHGETFTSADPANPQLNNLPVNTVCKVWEETPKSSANADYVGSELRASATNGAEVTGTDGKLELTIKLNKAAAKAKILATNQYSQQLGGFTLKKEVQGSADQALDIQSYKFKLTYMDGTNTHVKEKTIPAGGGSYSFWGVPVGSQVQVEELGAIDSKGKFIPVDELSTAKVKHSISWNGTQDDSSTASANIFTINKAMTEAQWKESGKQANVVVKATNAYKEIEQKGTFSVQKTSVKVAGESADKVKDLPTSYKFTYDCSDGTHGNIPNVKPGGEPVVAPAQFRAGTVCTVTEQQVLPKGTNAQTVSWTVDGKGKGVGPAAGTSATVTIGSDAKTPVAVQAANEYQTPDEPKIATELKGEGRDGNIDLVEDADHTYTLTDKISYWNLEVGKTYKFSGELVVPNADKTDATRTGIKAEKTVTITTPSGVVELPFKLTQADVAKYSTLVAFEKLDLQVEGGFEPVTKHEDPKDDNQTKQVNPWIATVLTDEGGNKQIDTTGKADSDHVTLVDTVKYRNLEAGKTYHLTGKLVDGSGNPIGVSSTSKAFTVPGEAGTLQSGETKMTFRVTVGQIRQNAKLVAFEYLHPGQPNTPGDETVVTKHEDPNDENQTVNEGPRAATTAQSSTGTKVFDAKTPAKVLDRVTWSKLPAGNYVLVGTLMDKGTKQPVPNVNAEIVKFTVSSGELKGIQEMTFTVPAEQVKANSQFVAFEKIYRQGDVDENGNVKDGKKPVVEHSDLNDKAQTVTTGEEPQSPVTPTLTLQKVVKSEGLEVPSTKAFTFTLKCSSPIDGKSKQLTYQVTAGSKISLPYVKGANCTLTEDREAAKVAGIAPSQVSFSADSEKIGLISSENSASFKMPAEELTEVNVVFTATNTYPTPEKPTVATSAKDANGTKGMYGQTKQANQVYAGISAKIVDEVSWANLLPGDYVLIGKLMDKKTEKAVTSYTSTPAPFTVKEGQKNGKLDNTFTVSGDSLKAGSRYVVYEYIYRAGDVNGTTPNNGAKPVVEHAVITDADQTVEAITPPTPPAAKVKIIKKVEASGMEVSNNRPYYFTLSCRDKDGNAAGDKTLLVRPDKATEVTGLRSGYVCSIHEDLNAALEQQVTPSVSLTSGTNGFSVQQDSTAGSAHFTVPAATDEVPEVLVNVTNTYNKMGKPELQTNAVTDNGTSTVQAGTATTVTDKVTWKNLPEGKYLLTGKLMHITDNNAAPVAGVTNEPVVVEITKDNSAAGSTTMKFNVPAGTIGQAGKYVVYEYLYNYEDTDGENPKPNTSTVVSHNDPSDDAQTVTVTEAPSVSTTATTDGANEKEIQKGKAAVVTDTVNWKNLPAGNYQALSELVDAKGNPVAGATTKAVPFTVNNGEEAGSVTTKIQLPASATTTVGAKFVVFERIYRASDVDSKTGRPAEGAQPVVSELDLNAINQTVRVVESPKGPPAITFTKVTEKVLDGEVPDKDRKFKFTISCDKNFGGAFEFDMPAGVSAGLPADKQLQVGTVCTLTEMLTDEANPDGILPNTISFSSSDPAMTVSKIGKQTAQFTVPDVDTKVVPEIQVTITNTYSKDFPELGTIARDNADQDKVLNLKKGENAQVQDVATWKNLKPGKYTMIGTLMDKLTGKPVVGSNTPAVDFEVKKGEKTGTIYALFTVPGDKISTKASWVVFEQVYKASDVKDGKVVGKATPVVDHSNLEDADQTVQVTPPPASQEEKTPEIATVAKNGTTYNDGTKDPNLGKPVLTPGQDAVIVDTVKWKNLEPGEYTITGTLMDKSTNVPLTYLDKDGKLQVAATAERGSFTVKKGETAGEAKVYFTVKGEAIQANKQYVVFEDLYKTADIKDGEPSPGAKKVAQHHDINDAAQTLSVENPTPGTPPETPETPKTPNTPGTTPPGPTPRTPSGFRGVVSTVLAKTGSTTGIMAMTGVLAMVAGVGLVLIRRYQREELED</sequence>
<organism evidence="6 7">
    <name type="scientific">Varibaculum cambriense</name>
    <dbReference type="NCBI Taxonomy" id="184870"/>
    <lineage>
        <taxon>Bacteria</taxon>
        <taxon>Bacillati</taxon>
        <taxon>Actinomycetota</taxon>
        <taxon>Actinomycetes</taxon>
        <taxon>Actinomycetales</taxon>
        <taxon>Actinomycetaceae</taxon>
        <taxon>Varibaculum</taxon>
    </lineage>
</organism>
<dbReference type="InterPro" id="IPR041100">
    <property type="entry name" value="TQ"/>
</dbReference>
<dbReference type="Pfam" id="PF19407">
    <property type="entry name" value="DUF5979"/>
    <property type="match status" value="9"/>
</dbReference>
<keyword evidence="2" id="KW-0472">Membrane</keyword>
<feature type="domain" description="DUF5979" evidence="5">
    <location>
        <begin position="921"/>
        <end position="1025"/>
    </location>
</feature>
<feature type="domain" description="DUF5979" evidence="5">
    <location>
        <begin position="1401"/>
        <end position="1531"/>
    </location>
</feature>
<reference evidence="6" key="1">
    <citation type="submission" date="2022-01" db="EMBL/GenBank/DDBJ databases">
        <title>Collection of gut derived symbiotic bacterial strains cultured from healthy donors.</title>
        <authorList>
            <person name="Lin H."/>
            <person name="Kohout C."/>
            <person name="Waligurski E."/>
            <person name="Pamer E.G."/>
        </authorList>
    </citation>
    <scope>NUCLEOTIDE SEQUENCE</scope>
    <source>
        <strain evidence="6">DFI.7.46</strain>
    </source>
</reference>
<dbReference type="Proteomes" id="UP001200537">
    <property type="component" value="Unassembled WGS sequence"/>
</dbReference>
<comment type="caution">
    <text evidence="6">The sequence shown here is derived from an EMBL/GenBank/DDBJ whole genome shotgun (WGS) entry which is preliminary data.</text>
</comment>
<dbReference type="Pfam" id="PF18202">
    <property type="entry name" value="TQ"/>
    <property type="match status" value="11"/>
</dbReference>
<feature type="domain" description="T-Q ester bond containing" evidence="4">
    <location>
        <begin position="507"/>
        <end position="641"/>
    </location>
</feature>
<feature type="domain" description="T-Q ester bond containing" evidence="4">
    <location>
        <begin position="1792"/>
        <end position="1922"/>
    </location>
</feature>
<feature type="domain" description="T-Q ester bond containing" evidence="4">
    <location>
        <begin position="1662"/>
        <end position="1786"/>
    </location>
</feature>
<feature type="domain" description="T-Q ester bond containing" evidence="4">
    <location>
        <begin position="2865"/>
        <end position="2997"/>
    </location>
</feature>
<feature type="domain" description="T-Q ester bond containing" evidence="4">
    <location>
        <begin position="644"/>
        <end position="774"/>
    </location>
</feature>
<keyword evidence="2" id="KW-0812">Transmembrane</keyword>
<evidence type="ECO:0000259" key="5">
    <source>
        <dbReference type="Pfam" id="PF19407"/>
    </source>
</evidence>
<dbReference type="Gene3D" id="2.60.40.3930">
    <property type="match status" value="11"/>
</dbReference>
<feature type="region of interest" description="Disordered" evidence="1">
    <location>
        <begin position="619"/>
        <end position="662"/>
    </location>
</feature>
<feature type="region of interest" description="Disordered" evidence="1">
    <location>
        <begin position="2567"/>
        <end position="2606"/>
    </location>
</feature>
<feature type="region of interest" description="Disordered" evidence="1">
    <location>
        <begin position="3156"/>
        <end position="3196"/>
    </location>
</feature>
<feature type="domain" description="DUF5979" evidence="5">
    <location>
        <begin position="1540"/>
        <end position="1656"/>
    </location>
</feature>
<keyword evidence="3" id="KW-0732">Signal</keyword>
<feature type="region of interest" description="Disordered" evidence="1">
    <location>
        <begin position="1896"/>
        <end position="1935"/>
    </location>
</feature>
<accession>A0AAJ1BD75</accession>
<evidence type="ECO:0000313" key="6">
    <source>
        <dbReference type="EMBL" id="MCG4617885.1"/>
    </source>
</evidence>
<feature type="domain" description="DUF5979" evidence="5">
    <location>
        <begin position="1269"/>
        <end position="1394"/>
    </location>
</feature>
<dbReference type="RefSeq" id="WP_238127990.1">
    <property type="nucleotide sequence ID" value="NZ_JAKNHJ010000008.1"/>
</dbReference>
<evidence type="ECO:0000313" key="7">
    <source>
        <dbReference type="Proteomes" id="UP001200537"/>
    </source>
</evidence>
<feature type="domain" description="DUF5979" evidence="5">
    <location>
        <begin position="2746"/>
        <end position="2861"/>
    </location>
</feature>
<feature type="domain" description="DUF5979" evidence="5">
    <location>
        <begin position="1140"/>
        <end position="1261"/>
    </location>
</feature>
<feature type="domain" description="DUF5979" evidence="5">
    <location>
        <begin position="1031"/>
        <end position="1134"/>
    </location>
</feature>
<dbReference type="EMBL" id="JAKNHJ010000008">
    <property type="protein sequence ID" value="MCG4617885.1"/>
    <property type="molecule type" value="Genomic_DNA"/>
</dbReference>
<feature type="domain" description="T-Q ester bond containing" evidence="4">
    <location>
        <begin position="782"/>
        <end position="908"/>
    </location>
</feature>
<gene>
    <name evidence="6" type="ORF">L0M99_05195</name>
</gene>
<evidence type="ECO:0000256" key="3">
    <source>
        <dbReference type="SAM" id="SignalP"/>
    </source>
</evidence>
<feature type="domain" description="T-Q ester bond containing" evidence="4">
    <location>
        <begin position="1928"/>
        <end position="2054"/>
    </location>
</feature>
<feature type="compositionally biased region" description="Basic and acidic residues" evidence="1">
    <location>
        <begin position="627"/>
        <end position="645"/>
    </location>
</feature>
<feature type="domain" description="DUF5979" evidence="5">
    <location>
        <begin position="2067"/>
        <end position="2182"/>
    </location>
</feature>
<name>A0AAJ1BD75_9ACTO</name>
<dbReference type="NCBIfam" id="NF033903">
    <property type="entry name" value="VaFE_rpt"/>
    <property type="match status" value="11"/>
</dbReference>
<evidence type="ECO:0000256" key="2">
    <source>
        <dbReference type="SAM" id="Phobius"/>
    </source>
</evidence>
<protein>
    <submittedName>
        <fullName evidence="6">VaFE repeat-containing surface-anchored protein</fullName>
    </submittedName>
</protein>